<proteinExistence type="predicted"/>
<dbReference type="KEGG" id="nfl:COO91_03703"/>
<gene>
    <name evidence="1" type="ORF">COO91_03703</name>
</gene>
<reference evidence="1 2" key="1">
    <citation type="submission" date="2017-11" db="EMBL/GenBank/DDBJ databases">
        <title>Complete genome of a free-living desiccation-tolerant cyanobacterium and its photosynthetic adaptation to extreme terrestrial habitat.</title>
        <authorList>
            <person name="Shang J."/>
        </authorList>
    </citation>
    <scope>NUCLEOTIDE SEQUENCE [LARGE SCALE GENOMIC DNA]</scope>
    <source>
        <strain evidence="1 2">CCNUN1</strain>
    </source>
</reference>
<sequence length="48" mass="5555">MKLHPKVDGETGRTSNEIWLSKLDVFELTILQMIRSCVGAARRRHRTC</sequence>
<keyword evidence="2" id="KW-1185">Reference proteome</keyword>
<evidence type="ECO:0000313" key="2">
    <source>
        <dbReference type="Proteomes" id="UP000232003"/>
    </source>
</evidence>
<dbReference type="Proteomes" id="UP000232003">
    <property type="component" value="Chromosome"/>
</dbReference>
<protein>
    <submittedName>
        <fullName evidence="1">Uncharacterized protein</fullName>
    </submittedName>
</protein>
<name>A0A2K8SQK6_9NOSO</name>
<organism evidence="1 2">
    <name type="scientific">Nostoc flagelliforme CCNUN1</name>
    <dbReference type="NCBI Taxonomy" id="2038116"/>
    <lineage>
        <taxon>Bacteria</taxon>
        <taxon>Bacillati</taxon>
        <taxon>Cyanobacteriota</taxon>
        <taxon>Cyanophyceae</taxon>
        <taxon>Nostocales</taxon>
        <taxon>Nostocaceae</taxon>
        <taxon>Nostoc</taxon>
    </lineage>
</organism>
<dbReference type="AlphaFoldDB" id="A0A2K8SQK6"/>
<evidence type="ECO:0000313" key="1">
    <source>
        <dbReference type="EMBL" id="AUB37754.1"/>
    </source>
</evidence>
<dbReference type="EMBL" id="CP024785">
    <property type="protein sequence ID" value="AUB37754.1"/>
    <property type="molecule type" value="Genomic_DNA"/>
</dbReference>
<accession>A0A2K8SQK6</accession>